<protein>
    <submittedName>
        <fullName evidence="1">Uncharacterized protein</fullName>
    </submittedName>
</protein>
<keyword evidence="2" id="KW-1185">Reference proteome</keyword>
<evidence type="ECO:0000313" key="1">
    <source>
        <dbReference type="EMBL" id="SFP33196.1"/>
    </source>
</evidence>
<accession>A0A1I5PI79</accession>
<name>A0A1I5PI79_9PSEU</name>
<organism evidence="1 2">
    <name type="scientific">Amycolatopsis arida</name>
    <dbReference type="NCBI Taxonomy" id="587909"/>
    <lineage>
        <taxon>Bacteria</taxon>
        <taxon>Bacillati</taxon>
        <taxon>Actinomycetota</taxon>
        <taxon>Actinomycetes</taxon>
        <taxon>Pseudonocardiales</taxon>
        <taxon>Pseudonocardiaceae</taxon>
        <taxon>Amycolatopsis</taxon>
    </lineage>
</organism>
<dbReference type="AlphaFoldDB" id="A0A1I5PI79"/>
<proteinExistence type="predicted"/>
<reference evidence="2" key="1">
    <citation type="submission" date="2016-10" db="EMBL/GenBank/DDBJ databases">
        <authorList>
            <person name="Varghese N."/>
            <person name="Submissions S."/>
        </authorList>
    </citation>
    <scope>NUCLEOTIDE SEQUENCE [LARGE SCALE GENOMIC DNA]</scope>
    <source>
        <strain evidence="2">CGMCC 4.5579</strain>
    </source>
</reference>
<gene>
    <name evidence="1" type="ORF">SAMN05421810_102286</name>
</gene>
<dbReference type="Proteomes" id="UP000198727">
    <property type="component" value="Unassembled WGS sequence"/>
</dbReference>
<evidence type="ECO:0000313" key="2">
    <source>
        <dbReference type="Proteomes" id="UP000198727"/>
    </source>
</evidence>
<dbReference type="EMBL" id="FOWW01000002">
    <property type="protein sequence ID" value="SFP33196.1"/>
    <property type="molecule type" value="Genomic_DNA"/>
</dbReference>
<sequence>MASALALTAAPAAASPLPEFDFTDCPTLPAGADPARWRCEVLVSTGTLRISRREVPLRAMRLTFAEGRLDGRYAQVFGSLVAEPSPVPWLPGVTLRPRYAGHSDFESNDERKGEIDLAFTVRGPLPGASCAIGSEVEPVHSEIQQVGETELLSPDPPVLRFRSVDERLALPATTGCGPLARLLDHRLGLPSPSGRNSLRQVTLVGLRPYA</sequence>